<comment type="caution">
    <text evidence="3">The sequence shown here is derived from an EMBL/GenBank/DDBJ whole genome shotgun (WGS) entry which is preliminary data.</text>
</comment>
<protein>
    <submittedName>
        <fullName evidence="3">Docking protein 3</fullName>
    </submittedName>
</protein>
<evidence type="ECO:0000256" key="1">
    <source>
        <dbReference type="SAM" id="MobiDB-lite"/>
    </source>
</evidence>
<proteinExistence type="predicted"/>
<dbReference type="GO" id="GO:0005737">
    <property type="term" value="C:cytoplasm"/>
    <property type="evidence" value="ECO:0007669"/>
    <property type="project" value="TreeGrafter"/>
</dbReference>
<name>A0AAV4HN62_9GAST</name>
<organism evidence="3 4">
    <name type="scientific">Elysia marginata</name>
    <dbReference type="NCBI Taxonomy" id="1093978"/>
    <lineage>
        <taxon>Eukaryota</taxon>
        <taxon>Metazoa</taxon>
        <taxon>Spiralia</taxon>
        <taxon>Lophotrochozoa</taxon>
        <taxon>Mollusca</taxon>
        <taxon>Gastropoda</taxon>
        <taxon>Heterobranchia</taxon>
        <taxon>Euthyneura</taxon>
        <taxon>Panpulmonata</taxon>
        <taxon>Sacoglossa</taxon>
        <taxon>Placobranchoidea</taxon>
        <taxon>Plakobranchidae</taxon>
        <taxon>Elysia</taxon>
    </lineage>
</organism>
<dbReference type="GO" id="GO:0007169">
    <property type="term" value="P:cell surface receptor protein tyrosine kinase signaling pathway"/>
    <property type="evidence" value="ECO:0007669"/>
    <property type="project" value="TreeGrafter"/>
</dbReference>
<dbReference type="PANTHER" id="PTHR21258:SF62">
    <property type="entry name" value="INSULIN RECEPTOR SUBSTRATE 1"/>
    <property type="match status" value="1"/>
</dbReference>
<keyword evidence="4" id="KW-1185">Reference proteome</keyword>
<dbReference type="Proteomes" id="UP000762676">
    <property type="component" value="Unassembled WGS sequence"/>
</dbReference>
<dbReference type="SMART" id="SM01244">
    <property type="entry name" value="IRS"/>
    <property type="match status" value="1"/>
</dbReference>
<reference evidence="3 4" key="1">
    <citation type="journal article" date="2021" name="Elife">
        <title>Chloroplast acquisition without the gene transfer in kleptoplastic sea slugs, Plakobranchus ocellatus.</title>
        <authorList>
            <person name="Maeda T."/>
            <person name="Takahashi S."/>
            <person name="Yoshida T."/>
            <person name="Shimamura S."/>
            <person name="Takaki Y."/>
            <person name="Nagai Y."/>
            <person name="Toyoda A."/>
            <person name="Suzuki Y."/>
            <person name="Arimoto A."/>
            <person name="Ishii H."/>
            <person name="Satoh N."/>
            <person name="Nishiyama T."/>
            <person name="Hasebe M."/>
            <person name="Maruyama T."/>
            <person name="Minagawa J."/>
            <person name="Obokata J."/>
            <person name="Shigenobu S."/>
        </authorList>
    </citation>
    <scope>NUCLEOTIDE SEQUENCE [LARGE SCALE GENOMIC DNA]</scope>
</reference>
<dbReference type="InterPro" id="IPR002404">
    <property type="entry name" value="IRS_PTB"/>
</dbReference>
<dbReference type="AlphaFoldDB" id="A0AAV4HN62"/>
<accession>A0AAV4HN62</accession>
<dbReference type="PANTHER" id="PTHR21258">
    <property type="entry name" value="DOCKING PROTEIN RELATED"/>
    <property type="match status" value="1"/>
</dbReference>
<dbReference type="InterPro" id="IPR050996">
    <property type="entry name" value="Docking_Protein_DOK"/>
</dbReference>
<feature type="region of interest" description="Disordered" evidence="1">
    <location>
        <begin position="288"/>
        <end position="528"/>
    </location>
</feature>
<dbReference type="Pfam" id="PF02174">
    <property type="entry name" value="IRS"/>
    <property type="match status" value="1"/>
</dbReference>
<evidence type="ECO:0000313" key="4">
    <source>
        <dbReference type="Proteomes" id="UP000762676"/>
    </source>
</evidence>
<evidence type="ECO:0000313" key="3">
    <source>
        <dbReference type="EMBL" id="GFR98508.1"/>
    </source>
</evidence>
<feature type="compositionally biased region" description="Polar residues" evidence="1">
    <location>
        <begin position="329"/>
        <end position="341"/>
    </location>
</feature>
<sequence length="578" mass="64598">MLLFWQMPEILHLQEFRHLLADHKALENHWCILFYGVKTLAPRVDIYEKDPRSKRTNASCKKTIYIELASWRKIETLEPAFSFDVKNGKHQYTFYCNSDAERRQWLLCLCCVSEGLFASKHVVGVSNDGVVHTSSIASDESSMVIQNNVYGGLSEVQNFFVLADQTDGCYNLGLKGIFKLSIGQGVIKLSDPVSGATSATWNITELRTFGCSTQTMFIHAGSRSVTGEGKFTFRTPESSKIVGFIDRETEIIQDINIGALPTHSPSSLIGLPQPANNTNEKIAMSKNPVAKKNGSGYVNVQTKPSSPAVSNNFLQQLDNKLETKLPPTRTVSNNSSDLSNGKQDKKLLKKLKEEEKRKEKEEKRIKKQEAEEIKKQEREMKKQEREMKKQEKAMKKQTRKASHADSPPPDYFDSVYAEAEETSGKTQQAFQVSPEDDYAVAGDFTPRDQPVQREGTKTQIYLEPWGNNPLLSPPSISEHTMQSEDIEGIYAAPEKKNIARPKPPTQDSLSEDDGSSTYSGPPPAIIPPSWEEVANIYAHANQASNSATTDYGHVYGIGSASQQFVPRNEDGNNIYDNQ</sequence>
<feature type="compositionally biased region" description="Polar residues" evidence="1">
    <location>
        <begin position="296"/>
        <end position="318"/>
    </location>
</feature>
<feature type="compositionally biased region" description="Basic and acidic residues" evidence="1">
    <location>
        <begin position="342"/>
        <end position="394"/>
    </location>
</feature>
<dbReference type="GO" id="GO:0007265">
    <property type="term" value="P:Ras protein signal transduction"/>
    <property type="evidence" value="ECO:0007669"/>
    <property type="project" value="TreeGrafter"/>
</dbReference>
<dbReference type="GO" id="GO:0043410">
    <property type="term" value="P:positive regulation of MAPK cascade"/>
    <property type="evidence" value="ECO:0007669"/>
    <property type="project" value="TreeGrafter"/>
</dbReference>
<dbReference type="Gene3D" id="2.30.29.30">
    <property type="entry name" value="Pleckstrin-homology domain (PH domain)/Phosphotyrosine-binding domain (PTB)"/>
    <property type="match status" value="2"/>
</dbReference>
<dbReference type="InterPro" id="IPR011993">
    <property type="entry name" value="PH-like_dom_sf"/>
</dbReference>
<evidence type="ECO:0000259" key="2">
    <source>
        <dbReference type="Pfam" id="PF02174"/>
    </source>
</evidence>
<feature type="domain" description="IRS-type PTB" evidence="2">
    <location>
        <begin position="178"/>
        <end position="252"/>
    </location>
</feature>
<dbReference type="SUPFAM" id="SSF50729">
    <property type="entry name" value="PH domain-like"/>
    <property type="match status" value="2"/>
</dbReference>
<gene>
    <name evidence="3" type="ORF">ElyMa_002770800</name>
</gene>
<dbReference type="EMBL" id="BMAT01005698">
    <property type="protein sequence ID" value="GFR98508.1"/>
    <property type="molecule type" value="Genomic_DNA"/>
</dbReference>